<feature type="transmembrane region" description="Helical" evidence="1">
    <location>
        <begin position="52"/>
        <end position="74"/>
    </location>
</feature>
<dbReference type="Proteomes" id="UP001519293">
    <property type="component" value="Unassembled WGS sequence"/>
</dbReference>
<keyword evidence="3" id="KW-1185">Reference proteome</keyword>
<dbReference type="Pfam" id="PF04134">
    <property type="entry name" value="DCC1-like"/>
    <property type="match status" value="1"/>
</dbReference>
<evidence type="ECO:0000313" key="3">
    <source>
        <dbReference type="Proteomes" id="UP001519293"/>
    </source>
</evidence>
<evidence type="ECO:0000256" key="1">
    <source>
        <dbReference type="SAM" id="Phobius"/>
    </source>
</evidence>
<sequence length="105" mass="12326">MFQKLDWLEKVEWISLQEYEKGEHTHIFDKESLRKELHLITPTGKVLKGYYAIRYLFLLFPASCLIGLIGYIPLSPIIGKPIYKWVAKNRHRWTKGKCKDGSCSL</sequence>
<gene>
    <name evidence="2" type="ORF">J2Z40_003975</name>
</gene>
<protein>
    <submittedName>
        <fullName evidence="2">DCC family thiol-disulfide oxidoreductase YuxK</fullName>
    </submittedName>
</protein>
<comment type="caution">
    <text evidence="2">The sequence shown here is derived from an EMBL/GenBank/DDBJ whole genome shotgun (WGS) entry which is preliminary data.</text>
</comment>
<dbReference type="InterPro" id="IPR007263">
    <property type="entry name" value="DCC1-like"/>
</dbReference>
<proteinExistence type="predicted"/>
<keyword evidence="1" id="KW-1133">Transmembrane helix</keyword>
<keyword evidence="1" id="KW-0812">Transmembrane</keyword>
<organism evidence="2 3">
    <name type="scientific">Cytobacillus eiseniae</name>
    <dbReference type="NCBI Taxonomy" id="762947"/>
    <lineage>
        <taxon>Bacteria</taxon>
        <taxon>Bacillati</taxon>
        <taxon>Bacillota</taxon>
        <taxon>Bacilli</taxon>
        <taxon>Bacillales</taxon>
        <taxon>Bacillaceae</taxon>
        <taxon>Cytobacillus</taxon>
    </lineage>
</organism>
<dbReference type="EMBL" id="JAGIKZ010000045">
    <property type="protein sequence ID" value="MBP2243339.1"/>
    <property type="molecule type" value="Genomic_DNA"/>
</dbReference>
<accession>A0ABS4RKA1</accession>
<reference evidence="2 3" key="1">
    <citation type="submission" date="2021-03" db="EMBL/GenBank/DDBJ databases">
        <title>Genomic Encyclopedia of Type Strains, Phase IV (KMG-IV): sequencing the most valuable type-strain genomes for metagenomic binning, comparative biology and taxonomic classification.</title>
        <authorList>
            <person name="Goeker M."/>
        </authorList>
    </citation>
    <scope>NUCLEOTIDE SEQUENCE [LARGE SCALE GENOMIC DNA]</scope>
    <source>
        <strain evidence="2 3">DSM 26675</strain>
    </source>
</reference>
<keyword evidence="1" id="KW-0472">Membrane</keyword>
<name>A0ABS4RKA1_9BACI</name>
<evidence type="ECO:0000313" key="2">
    <source>
        <dbReference type="EMBL" id="MBP2243339.1"/>
    </source>
</evidence>